<evidence type="ECO:0000256" key="1">
    <source>
        <dbReference type="SAM" id="SignalP"/>
    </source>
</evidence>
<keyword evidence="1" id="KW-0732">Signal</keyword>
<proteinExistence type="predicted"/>
<feature type="signal peptide" evidence="1">
    <location>
        <begin position="1"/>
        <end position="19"/>
    </location>
</feature>
<evidence type="ECO:0000313" key="3">
    <source>
        <dbReference type="Proteomes" id="UP001386955"/>
    </source>
</evidence>
<evidence type="ECO:0000313" key="2">
    <source>
        <dbReference type="EMBL" id="KAK7412045.1"/>
    </source>
</evidence>
<dbReference type="EMBL" id="JAYMYS010000001">
    <property type="protein sequence ID" value="KAK7412045.1"/>
    <property type="molecule type" value="Genomic_DNA"/>
</dbReference>
<comment type="caution">
    <text evidence="2">The sequence shown here is derived from an EMBL/GenBank/DDBJ whole genome shotgun (WGS) entry which is preliminary data.</text>
</comment>
<protein>
    <recommendedName>
        <fullName evidence="4">Secreted protein</fullName>
    </recommendedName>
</protein>
<keyword evidence="3" id="KW-1185">Reference proteome</keyword>
<gene>
    <name evidence="2" type="ORF">VNO78_03491</name>
</gene>
<reference evidence="2 3" key="1">
    <citation type="submission" date="2024-01" db="EMBL/GenBank/DDBJ databases">
        <title>The genomes of 5 underutilized Papilionoideae crops provide insights into root nodulation and disease resistanc.</title>
        <authorList>
            <person name="Jiang F."/>
        </authorList>
    </citation>
    <scope>NUCLEOTIDE SEQUENCE [LARGE SCALE GENOMIC DNA]</scope>
    <source>
        <strain evidence="2">DUOXIRENSHENG_FW03</strain>
        <tissue evidence="2">Leaves</tissue>
    </source>
</reference>
<evidence type="ECO:0008006" key="4">
    <source>
        <dbReference type="Google" id="ProtNLM"/>
    </source>
</evidence>
<sequence length="77" mass="8612">MWSFSPLCIVCTCSVFTCCSELQSGTRQYVIGSAIRLLRVLLVIKYLGFLINQPEYGILLVNLLNIITLVKISSQTI</sequence>
<organism evidence="2 3">
    <name type="scientific">Psophocarpus tetragonolobus</name>
    <name type="common">Winged bean</name>
    <name type="synonym">Dolichos tetragonolobus</name>
    <dbReference type="NCBI Taxonomy" id="3891"/>
    <lineage>
        <taxon>Eukaryota</taxon>
        <taxon>Viridiplantae</taxon>
        <taxon>Streptophyta</taxon>
        <taxon>Embryophyta</taxon>
        <taxon>Tracheophyta</taxon>
        <taxon>Spermatophyta</taxon>
        <taxon>Magnoliopsida</taxon>
        <taxon>eudicotyledons</taxon>
        <taxon>Gunneridae</taxon>
        <taxon>Pentapetalae</taxon>
        <taxon>rosids</taxon>
        <taxon>fabids</taxon>
        <taxon>Fabales</taxon>
        <taxon>Fabaceae</taxon>
        <taxon>Papilionoideae</taxon>
        <taxon>50 kb inversion clade</taxon>
        <taxon>NPAAA clade</taxon>
        <taxon>indigoferoid/millettioid clade</taxon>
        <taxon>Phaseoleae</taxon>
        <taxon>Psophocarpus</taxon>
    </lineage>
</organism>
<dbReference type="Proteomes" id="UP001386955">
    <property type="component" value="Unassembled WGS sequence"/>
</dbReference>
<accession>A0AAN9T2C1</accession>
<dbReference type="AlphaFoldDB" id="A0AAN9T2C1"/>
<name>A0AAN9T2C1_PSOTE</name>
<feature type="chain" id="PRO_5043010217" description="Secreted protein" evidence="1">
    <location>
        <begin position="20"/>
        <end position="77"/>
    </location>
</feature>